<dbReference type="PROSITE" id="PS50297">
    <property type="entry name" value="ANK_REP_REGION"/>
    <property type="match status" value="1"/>
</dbReference>
<dbReference type="Gene3D" id="3.40.50.1580">
    <property type="entry name" value="Nucleoside phosphorylase domain"/>
    <property type="match status" value="1"/>
</dbReference>
<dbReference type="SUPFAM" id="SSF53167">
    <property type="entry name" value="Purine and uridine phosphorylases"/>
    <property type="match status" value="1"/>
</dbReference>
<dbReference type="PROSITE" id="PS50088">
    <property type="entry name" value="ANK_REPEAT"/>
    <property type="match status" value="1"/>
</dbReference>
<dbReference type="SMART" id="SM00248">
    <property type="entry name" value="ANK"/>
    <property type="match status" value="2"/>
</dbReference>
<protein>
    <submittedName>
        <fullName evidence="3">Nucleoside phosphorylase domain-containing protein</fullName>
    </submittedName>
</protein>
<keyword evidence="1" id="KW-0040">ANK repeat</keyword>
<feature type="domain" description="Nucleoside phosphorylase" evidence="2">
    <location>
        <begin position="15"/>
        <end position="293"/>
    </location>
</feature>
<dbReference type="InterPro" id="IPR036770">
    <property type="entry name" value="Ankyrin_rpt-contain_sf"/>
</dbReference>
<dbReference type="InterPro" id="IPR035994">
    <property type="entry name" value="Nucleoside_phosphorylase_sf"/>
</dbReference>
<gene>
    <name evidence="3" type="ORF">BJY01DRAFT_190072</name>
</gene>
<evidence type="ECO:0000313" key="3">
    <source>
        <dbReference type="EMBL" id="KAL2844150.1"/>
    </source>
</evidence>
<evidence type="ECO:0000256" key="1">
    <source>
        <dbReference type="PROSITE-ProRule" id="PRU00023"/>
    </source>
</evidence>
<name>A0ABR4JVR7_9EURO</name>
<keyword evidence="4" id="KW-1185">Reference proteome</keyword>
<accession>A0ABR4JVR7</accession>
<comment type="caution">
    <text evidence="3">The sequence shown here is derived from an EMBL/GenBank/DDBJ whole genome shotgun (WGS) entry which is preliminary data.</text>
</comment>
<dbReference type="Pfam" id="PF12796">
    <property type="entry name" value="Ank_2"/>
    <property type="match status" value="1"/>
</dbReference>
<dbReference type="InterPro" id="IPR000845">
    <property type="entry name" value="Nucleoside_phosphorylase_d"/>
</dbReference>
<dbReference type="SUPFAM" id="SSF48403">
    <property type="entry name" value="Ankyrin repeat"/>
    <property type="match status" value="1"/>
</dbReference>
<dbReference type="PANTHER" id="PTHR46082">
    <property type="entry name" value="ATP/GTP-BINDING PROTEIN-RELATED"/>
    <property type="match status" value="1"/>
</dbReference>
<reference evidence="3 4" key="1">
    <citation type="submission" date="2024-07" db="EMBL/GenBank/DDBJ databases">
        <title>Section-level genome sequencing and comparative genomics of Aspergillus sections Usti and Cavernicolus.</title>
        <authorList>
            <consortium name="Lawrence Berkeley National Laboratory"/>
            <person name="Nybo J.L."/>
            <person name="Vesth T.C."/>
            <person name="Theobald S."/>
            <person name="Frisvad J.C."/>
            <person name="Larsen T.O."/>
            <person name="Kjaerboelling I."/>
            <person name="Rothschild-Mancinelli K."/>
            <person name="Lyhne E.K."/>
            <person name="Kogle M.E."/>
            <person name="Barry K."/>
            <person name="Clum A."/>
            <person name="Na H."/>
            <person name="Ledsgaard L."/>
            <person name="Lin J."/>
            <person name="Lipzen A."/>
            <person name="Kuo A."/>
            <person name="Riley R."/>
            <person name="Mondo S."/>
            <person name="Labutti K."/>
            <person name="Haridas S."/>
            <person name="Pangalinan J."/>
            <person name="Salamov A.A."/>
            <person name="Simmons B.A."/>
            <person name="Magnuson J.K."/>
            <person name="Chen J."/>
            <person name="Drula E."/>
            <person name="Henrissat B."/>
            <person name="Wiebenga A."/>
            <person name="Lubbers R.J."/>
            <person name="Gomes A.C."/>
            <person name="Makela M.R."/>
            <person name="Stajich J."/>
            <person name="Grigoriev I.V."/>
            <person name="Mortensen U.H."/>
            <person name="De Vries R.P."/>
            <person name="Baker S.E."/>
            <person name="Andersen M.R."/>
        </authorList>
    </citation>
    <scope>NUCLEOTIDE SEQUENCE [LARGE SCALE GENOMIC DNA]</scope>
    <source>
        <strain evidence="3 4">CBS 123904</strain>
    </source>
</reference>
<dbReference type="InterPro" id="IPR053137">
    <property type="entry name" value="NLR-like"/>
</dbReference>
<dbReference type="Gene3D" id="1.25.40.20">
    <property type="entry name" value="Ankyrin repeat-containing domain"/>
    <property type="match status" value="1"/>
</dbReference>
<dbReference type="Pfam" id="PF01048">
    <property type="entry name" value="PNP_UDP_1"/>
    <property type="match status" value="1"/>
</dbReference>
<sequence>MEVQRKRLAYENYHVGVVCALTFELSAVRYMLDLEHERLPAKQGDSNIYIPGELSGHNVVLTCLPGNQGKSAAATVATNMSRSFPQIKYRLLVGIGGGVPNAAHDIRLGDVVIGMPDGQYGGVVQYDLGSDLENDFRVKGFLHPPPTVLRSAVQIMRSDHLTRPSTVGKHLSDFLQRDPGLDVYKRPPPALDILFNSDYPHDTSQSTCDGCKKDRVVIRRPRDTVHPRIHYGLIASGDRVMKSAAKRSALVSQVGDILCFEMEAAGLLTELPCIVIRGISDYADSHKNDSWQHYSAAAAAGCAKELLSYVDIESIPSPYLGNHMFPNVTHRTSFCAIGLGRAGLNGPPGGSCSISGHSHDQNSSTQEVLREDLKRMAGQINDSFVRSGFEMAMRIALKSPERLPRLGKYMSRSLQPTPMDLPSNSGLAIEGAVNREGYDCAETMPQGSSWLGMQSLNGKRNAGRLSSEAEGILGKLSTYCRIFTSDKRRAAVNSYESETSYTLYPAEWVLRLGIKLGIRLIVSQSLSGWKCSLEPIRVVSNDSLVMTFCKQGNLDAIRTLFERGEASPNDTITFGWTLLHISSFYAQSNIIEFLLDAGADPLAMTCESGWTSVTGTSPVPHLAARRRL</sequence>
<organism evidence="3 4">
    <name type="scientific">Aspergillus pseudoustus</name>
    <dbReference type="NCBI Taxonomy" id="1810923"/>
    <lineage>
        <taxon>Eukaryota</taxon>
        <taxon>Fungi</taxon>
        <taxon>Dikarya</taxon>
        <taxon>Ascomycota</taxon>
        <taxon>Pezizomycotina</taxon>
        <taxon>Eurotiomycetes</taxon>
        <taxon>Eurotiomycetidae</taxon>
        <taxon>Eurotiales</taxon>
        <taxon>Aspergillaceae</taxon>
        <taxon>Aspergillus</taxon>
        <taxon>Aspergillus subgen. Nidulantes</taxon>
    </lineage>
</organism>
<feature type="repeat" description="ANK" evidence="1">
    <location>
        <begin position="574"/>
        <end position="600"/>
    </location>
</feature>
<evidence type="ECO:0000259" key="2">
    <source>
        <dbReference type="Pfam" id="PF01048"/>
    </source>
</evidence>
<dbReference type="Proteomes" id="UP001610446">
    <property type="component" value="Unassembled WGS sequence"/>
</dbReference>
<evidence type="ECO:0000313" key="4">
    <source>
        <dbReference type="Proteomes" id="UP001610446"/>
    </source>
</evidence>
<proteinExistence type="predicted"/>
<dbReference type="EMBL" id="JBFXLU010000083">
    <property type="protein sequence ID" value="KAL2844150.1"/>
    <property type="molecule type" value="Genomic_DNA"/>
</dbReference>
<dbReference type="InterPro" id="IPR002110">
    <property type="entry name" value="Ankyrin_rpt"/>
</dbReference>
<dbReference type="PANTHER" id="PTHR46082:SF11">
    <property type="entry name" value="AAA+ ATPASE DOMAIN-CONTAINING PROTEIN-RELATED"/>
    <property type="match status" value="1"/>
</dbReference>